<dbReference type="Proteomes" id="UP000218427">
    <property type="component" value="Unassembled WGS sequence"/>
</dbReference>
<dbReference type="SUPFAM" id="SSF52540">
    <property type="entry name" value="P-loop containing nucleoside triphosphate hydrolases"/>
    <property type="match status" value="1"/>
</dbReference>
<dbReference type="InterPro" id="IPR025202">
    <property type="entry name" value="PLD-like_dom"/>
</dbReference>
<dbReference type="Gene3D" id="3.40.50.300">
    <property type="entry name" value="P-loop containing nucleotide triphosphate hydrolases"/>
    <property type="match status" value="2"/>
</dbReference>
<evidence type="ECO:0000313" key="4">
    <source>
        <dbReference type="Proteomes" id="UP000218427"/>
    </source>
</evidence>
<dbReference type="Pfam" id="PF13091">
    <property type="entry name" value="PLDc_2"/>
    <property type="match status" value="1"/>
</dbReference>
<dbReference type="SMART" id="SM00490">
    <property type="entry name" value="HELICc"/>
    <property type="match status" value="1"/>
</dbReference>
<gene>
    <name evidence="3" type="ORF">AWR36_008255</name>
</gene>
<proteinExistence type="predicted"/>
<comment type="caution">
    <text evidence="3">The sequence shown here is derived from an EMBL/GenBank/DDBJ whole genome shotgun (WGS) entry which is preliminary data.</text>
</comment>
<evidence type="ECO:0000259" key="2">
    <source>
        <dbReference type="PROSITE" id="PS51194"/>
    </source>
</evidence>
<evidence type="ECO:0000313" key="3">
    <source>
        <dbReference type="EMBL" id="PCO05977.1"/>
    </source>
</evidence>
<dbReference type="PANTHER" id="PTHR47962:SF7">
    <property type="entry name" value="MITOCHONDRIAL ATP-DEPENDENT HELICASE IRC3-RELATED"/>
    <property type="match status" value="1"/>
</dbReference>
<dbReference type="CDD" id="cd18799">
    <property type="entry name" value="SF2_C_EcoAI-like"/>
    <property type="match status" value="1"/>
</dbReference>
<accession>A0ABX4I0S6</accession>
<protein>
    <submittedName>
        <fullName evidence="3">Helicase</fullName>
    </submittedName>
</protein>
<dbReference type="InterPro" id="IPR052511">
    <property type="entry name" value="ATP-dep_Helicase"/>
</dbReference>
<dbReference type="PANTHER" id="PTHR47962">
    <property type="entry name" value="ATP-DEPENDENT HELICASE LHR-RELATED-RELATED"/>
    <property type="match status" value="1"/>
</dbReference>
<dbReference type="SMART" id="SM00487">
    <property type="entry name" value="DEXDc"/>
    <property type="match status" value="1"/>
</dbReference>
<dbReference type="InterPro" id="IPR001650">
    <property type="entry name" value="Helicase_C-like"/>
</dbReference>
<dbReference type="EMBL" id="LRFG02000002">
    <property type="protein sequence ID" value="PCO05977.1"/>
    <property type="molecule type" value="Genomic_DNA"/>
</dbReference>
<dbReference type="InterPro" id="IPR006935">
    <property type="entry name" value="Helicase/UvrB_N"/>
</dbReference>
<dbReference type="PROSITE" id="PS51192">
    <property type="entry name" value="HELICASE_ATP_BIND_1"/>
    <property type="match status" value="1"/>
</dbReference>
<dbReference type="CDD" id="cd18032">
    <property type="entry name" value="DEXHc_RE_I_III_res"/>
    <property type="match status" value="1"/>
</dbReference>
<dbReference type="GO" id="GO:0004386">
    <property type="term" value="F:helicase activity"/>
    <property type="evidence" value="ECO:0007669"/>
    <property type="project" value="UniProtKB-KW"/>
</dbReference>
<dbReference type="SUPFAM" id="SSF56024">
    <property type="entry name" value="Phospholipase D/nuclease"/>
    <property type="match status" value="1"/>
</dbReference>
<name>A0ABX4I0S6_9GAMM</name>
<reference evidence="3" key="1">
    <citation type="submission" date="2017-08" db="EMBL/GenBank/DDBJ databases">
        <title>Microbulbifer marisrubri sp. nov., a halophilic alphaproteobacterium isolated from marine sediment of the Yellow Sea, China.</title>
        <authorList>
            <person name="Zhang G."/>
            <person name="Xiong Q."/>
        </authorList>
    </citation>
    <scope>NUCLEOTIDE SEQUENCE [LARGE SCALE GENOMIC DNA]</scope>
    <source>
        <strain evidence="3">WRN-8</strain>
    </source>
</reference>
<evidence type="ECO:0000259" key="1">
    <source>
        <dbReference type="PROSITE" id="PS51192"/>
    </source>
</evidence>
<keyword evidence="3" id="KW-0378">Hydrolase</keyword>
<keyword evidence="3" id="KW-0347">Helicase</keyword>
<dbReference type="PROSITE" id="PS51194">
    <property type="entry name" value="HELICASE_CTER"/>
    <property type="match status" value="1"/>
</dbReference>
<organism evidence="3 4">
    <name type="scientific">Microbulbifer flavimaris</name>
    <dbReference type="NCBI Taxonomy" id="1781068"/>
    <lineage>
        <taxon>Bacteria</taxon>
        <taxon>Pseudomonadati</taxon>
        <taxon>Pseudomonadota</taxon>
        <taxon>Gammaproteobacteria</taxon>
        <taxon>Cellvibrionales</taxon>
        <taxon>Microbulbiferaceae</taxon>
        <taxon>Microbulbifer</taxon>
    </lineage>
</organism>
<keyword evidence="3" id="KW-0547">Nucleotide-binding</keyword>
<dbReference type="InterPro" id="IPR014001">
    <property type="entry name" value="Helicase_ATP-bd"/>
</dbReference>
<feature type="domain" description="Helicase ATP-binding" evidence="1">
    <location>
        <begin position="336"/>
        <end position="472"/>
    </location>
</feature>
<dbReference type="Gene3D" id="3.30.870.10">
    <property type="entry name" value="Endonuclease Chain A"/>
    <property type="match status" value="1"/>
</dbReference>
<feature type="domain" description="Helicase C-terminal" evidence="2">
    <location>
        <begin position="547"/>
        <end position="699"/>
    </location>
</feature>
<sequence>MGIFKKMDNRNTNVGLYESILTNSLIQELRALNHDLVAVQTQKIHPSEVADRLALHLSSVIERALLAVSDQNRVDVGVSLVRELVSNIDRAIGRAGVLGDQPTDGGEFLSAITSFKPDGSVSEMSRPLTPLLDTTLLTNSPGEPRVGSQISTEIDSADRIDIVMAFIRRSGIRPFIDSLKRHCLRAKKQPNLRVLTTIYTGSTELEALEQLQSLGAEIKVSYDTTAARLHAKAWYFHRASGASTAYIGSSNLTHSAQVSGMEWNMRVSGLRNPSVLRKMSSVFDAYWAGGDFRLFDSKEFIKETKCAQASGPAIILSPIELRLEPFQERLLEQVAVSRQQGHRRNLLVAATGTGKTVMAAIDYSRLRDVLPRCRLLFVAHREEILDQSIATFRYALRDPVFGEKWVGNHRPKDFQHVFASIQSLNAAGLSNLDVDHFDVVIIDEFHHAAAPSYKNLLSHVEPLELLGLTATPERVDGLSILEWFDGRIAAELRLWDAIDQHRLTPFSYYGIHDGMDLKAVPWSRGRGYDINELSRLYTSSEAWACIVIKEVAKRVDDPFSMKALGFCVSVKHAQFMAHQFNKAGIKSAAVWGETPEEERRDSLRMLADGRVQVLFSVDLFNEGVDVPSVDTLLLLRPTESATLFLQQIGRGLRKSKDKLLCTILDFVGLHRREFRFDRRLSALLGGSRKYVESQVKSGFPYLPAGCHMELDAIASKVVLESLKSAVPSRWSEKIQELRTLIAAGHAPKMAVYLNETGLELSDIYVTNKSWSDLLEAVDNDVLDAGPHEKVLRRAIGRMLHVDDEKRLRLYIALLSAPQKPNLDLLSVSKKRMTRMLVASMCDQVLGRDMSLSQGVSLLWQHPQVLAELRELFSFLLGKINHVHCSISSHDNVPLQIHGRYTRIEILSAFGVRLTRV</sequence>
<dbReference type="Pfam" id="PF04851">
    <property type="entry name" value="ResIII"/>
    <property type="match status" value="1"/>
</dbReference>
<dbReference type="Pfam" id="PF00271">
    <property type="entry name" value="Helicase_C"/>
    <property type="match status" value="1"/>
</dbReference>
<keyword evidence="3" id="KW-0067">ATP-binding</keyword>
<keyword evidence="4" id="KW-1185">Reference proteome</keyword>
<dbReference type="InterPro" id="IPR027417">
    <property type="entry name" value="P-loop_NTPase"/>
</dbReference>